<comment type="caution">
    <text evidence="4">The sequence shown here is derived from an EMBL/GenBank/DDBJ whole genome shotgun (WGS) entry which is preliminary data.</text>
</comment>
<dbReference type="EMBL" id="JWSP02000004">
    <property type="protein sequence ID" value="PNO33936.1"/>
    <property type="molecule type" value="Genomic_DNA"/>
</dbReference>
<dbReference type="GO" id="GO:0009279">
    <property type="term" value="C:cell outer membrane"/>
    <property type="evidence" value="ECO:0007669"/>
    <property type="project" value="UniProtKB-SubCell"/>
</dbReference>
<dbReference type="Gene3D" id="2.40.170.20">
    <property type="entry name" value="TonB-dependent receptor, beta-barrel domain"/>
    <property type="match status" value="1"/>
</dbReference>
<name>A0A2K0JF83_SALHO</name>
<evidence type="ECO:0000256" key="3">
    <source>
        <dbReference type="ARBA" id="ARBA00023237"/>
    </source>
</evidence>
<sequence>MSIGLRLSMTFARIIAKPPPPKAVDKNNISARAALLYLFDNSVALYISYSTVFTPTSFANENGNVLES</sequence>
<evidence type="ECO:0000256" key="2">
    <source>
        <dbReference type="ARBA" id="ARBA00023136"/>
    </source>
</evidence>
<dbReference type="STRING" id="523831.SEHO0A_00329"/>
<proteinExistence type="predicted"/>
<organism evidence="4 5">
    <name type="scientific">Salmonella enterica subsp. houtenae serovar 50:g,z51:-</name>
    <dbReference type="NCBI Taxonomy" id="1173947"/>
    <lineage>
        <taxon>Bacteria</taxon>
        <taxon>Pseudomonadati</taxon>
        <taxon>Pseudomonadota</taxon>
        <taxon>Gammaproteobacteria</taxon>
        <taxon>Enterobacterales</taxon>
        <taxon>Enterobacteriaceae</taxon>
        <taxon>Salmonella</taxon>
    </lineage>
</organism>
<comment type="subcellular location">
    <subcellularLocation>
        <location evidence="1">Cell outer membrane</location>
    </subcellularLocation>
</comment>
<gene>
    <name evidence="4" type="ORF">RK55_012580</name>
</gene>
<evidence type="ECO:0000313" key="4">
    <source>
        <dbReference type="EMBL" id="PNO33936.1"/>
    </source>
</evidence>
<dbReference type="AlphaFoldDB" id="A0A2K0JF83"/>
<dbReference type="InterPro" id="IPR036942">
    <property type="entry name" value="Beta-barrel_TonB_sf"/>
</dbReference>
<dbReference type="Proteomes" id="UP000236163">
    <property type="component" value="Unassembled WGS sequence"/>
</dbReference>
<reference evidence="5" key="1">
    <citation type="submission" date="2017-12" db="EMBL/GenBank/DDBJ databases">
        <title>FDA dAtabase for Regulatory Grade micrObial Sequences (FDA-ARGOS): Supporting development and validation of Infectious Disease Dx tests.</title>
        <authorList>
            <person name="Sichtig H."/>
            <person name="Tallon L."/>
            <person name="Sadzewicz L."/>
            <person name="Sengamalay N."/>
            <person name="Nagaraj S."/>
            <person name="Vavikolanu K."/>
            <person name="Aluvathingal J."/>
            <person name="Nadendla S."/>
            <person name="Pirone D.C."/>
            <person name="Hoffman M."/>
            <person name="Muruvanda T."/>
            <person name="Allard M."/>
            <person name="Evans P."/>
        </authorList>
    </citation>
    <scope>NUCLEOTIDE SEQUENCE [LARGE SCALE GENOMIC DNA]</scope>
    <source>
        <strain evidence="5">FDAARGOS_55</strain>
    </source>
</reference>
<keyword evidence="3" id="KW-0998">Cell outer membrane</keyword>
<evidence type="ECO:0000313" key="5">
    <source>
        <dbReference type="Proteomes" id="UP000236163"/>
    </source>
</evidence>
<protein>
    <submittedName>
        <fullName evidence="4">Ferrichrome-iron receptor</fullName>
    </submittedName>
</protein>
<accession>A0A2K0JF83</accession>
<evidence type="ECO:0000256" key="1">
    <source>
        <dbReference type="ARBA" id="ARBA00004442"/>
    </source>
</evidence>
<keyword evidence="2" id="KW-0472">Membrane</keyword>
<keyword evidence="4" id="KW-0675">Receptor</keyword>